<dbReference type="AlphaFoldDB" id="A0A0E9VNM5"/>
<evidence type="ECO:0000313" key="1">
    <source>
        <dbReference type="EMBL" id="JAH79626.1"/>
    </source>
</evidence>
<accession>A0A0E9VNM5</accession>
<sequence>MWRYRFEGFVRMLKVAGLKMHHFKPTQAAYFRLYFHISRVTRVGISRFKSKIVLHKRGPRFAEPKSIV</sequence>
<name>A0A0E9VNM5_ANGAN</name>
<reference evidence="1" key="2">
    <citation type="journal article" date="2015" name="Fish Shellfish Immunol.">
        <title>Early steps in the European eel (Anguilla anguilla)-Vibrio vulnificus interaction in the gills: Role of the RtxA13 toxin.</title>
        <authorList>
            <person name="Callol A."/>
            <person name="Pajuelo D."/>
            <person name="Ebbesson L."/>
            <person name="Teles M."/>
            <person name="MacKenzie S."/>
            <person name="Amaro C."/>
        </authorList>
    </citation>
    <scope>NUCLEOTIDE SEQUENCE</scope>
</reference>
<dbReference type="EMBL" id="GBXM01028951">
    <property type="protein sequence ID" value="JAH79626.1"/>
    <property type="molecule type" value="Transcribed_RNA"/>
</dbReference>
<reference evidence="1" key="1">
    <citation type="submission" date="2014-11" db="EMBL/GenBank/DDBJ databases">
        <authorList>
            <person name="Amaro Gonzalez C."/>
        </authorList>
    </citation>
    <scope>NUCLEOTIDE SEQUENCE</scope>
</reference>
<proteinExistence type="predicted"/>
<protein>
    <submittedName>
        <fullName evidence="1">Uncharacterized protein</fullName>
    </submittedName>
</protein>
<organism evidence="1">
    <name type="scientific">Anguilla anguilla</name>
    <name type="common">European freshwater eel</name>
    <name type="synonym">Muraena anguilla</name>
    <dbReference type="NCBI Taxonomy" id="7936"/>
    <lineage>
        <taxon>Eukaryota</taxon>
        <taxon>Metazoa</taxon>
        <taxon>Chordata</taxon>
        <taxon>Craniata</taxon>
        <taxon>Vertebrata</taxon>
        <taxon>Euteleostomi</taxon>
        <taxon>Actinopterygii</taxon>
        <taxon>Neopterygii</taxon>
        <taxon>Teleostei</taxon>
        <taxon>Anguilliformes</taxon>
        <taxon>Anguillidae</taxon>
        <taxon>Anguilla</taxon>
    </lineage>
</organism>